<comment type="caution">
    <text evidence="15">The sequence shown here is derived from an EMBL/GenBank/DDBJ whole genome shotgun (WGS) entry which is preliminary data.</text>
</comment>
<dbReference type="Pfam" id="PF08240">
    <property type="entry name" value="ADH_N"/>
    <property type="match status" value="1"/>
</dbReference>
<keyword evidence="9" id="KW-0496">Mitochondrion</keyword>
<keyword evidence="3" id="KW-0444">Lipid biosynthesis</keyword>
<keyword evidence="8" id="KW-0443">Lipid metabolism</keyword>
<evidence type="ECO:0000256" key="8">
    <source>
        <dbReference type="ARBA" id="ARBA00023098"/>
    </source>
</evidence>
<dbReference type="PANTHER" id="PTHR43981">
    <property type="entry name" value="ENOYL-[ACYL-CARRIER-PROTEIN] REDUCTASE, MITOCHONDRIAL"/>
    <property type="match status" value="1"/>
</dbReference>
<dbReference type="Gene3D" id="3.90.180.10">
    <property type="entry name" value="Medium-chain alcohol dehydrogenases, catalytic domain"/>
    <property type="match status" value="1"/>
</dbReference>
<dbReference type="PANTHER" id="PTHR43981:SF2">
    <property type="entry name" value="ENOYL-[ACYL-CARRIER-PROTEIN] REDUCTASE, MITOCHONDRIAL"/>
    <property type="match status" value="1"/>
</dbReference>
<evidence type="ECO:0000256" key="5">
    <source>
        <dbReference type="ARBA" id="ARBA00022857"/>
    </source>
</evidence>
<dbReference type="InterPro" id="IPR020843">
    <property type="entry name" value="ER"/>
</dbReference>
<dbReference type="InterPro" id="IPR036869">
    <property type="entry name" value="J_dom_sf"/>
</dbReference>
<gene>
    <name evidence="15" type="ORF">GPECTOR_5g168</name>
</gene>
<organism evidence="15 16">
    <name type="scientific">Gonium pectorale</name>
    <name type="common">Green alga</name>
    <dbReference type="NCBI Taxonomy" id="33097"/>
    <lineage>
        <taxon>Eukaryota</taxon>
        <taxon>Viridiplantae</taxon>
        <taxon>Chlorophyta</taxon>
        <taxon>core chlorophytes</taxon>
        <taxon>Chlorophyceae</taxon>
        <taxon>CS clade</taxon>
        <taxon>Chlamydomonadales</taxon>
        <taxon>Volvocaceae</taxon>
        <taxon>Gonium</taxon>
    </lineage>
</organism>
<keyword evidence="5" id="KW-0521">NADP</keyword>
<evidence type="ECO:0000256" key="1">
    <source>
        <dbReference type="ARBA" id="ARBA00004173"/>
    </source>
</evidence>
<dbReference type="SUPFAM" id="SSF50129">
    <property type="entry name" value="GroES-like"/>
    <property type="match status" value="1"/>
</dbReference>
<dbReference type="PROSITE" id="PS00636">
    <property type="entry name" value="DNAJ_1"/>
    <property type="match status" value="1"/>
</dbReference>
<evidence type="ECO:0000256" key="3">
    <source>
        <dbReference type="ARBA" id="ARBA00022516"/>
    </source>
</evidence>
<dbReference type="OrthoDB" id="445556at2759"/>
<evidence type="ECO:0000256" key="13">
    <source>
        <dbReference type="SAM" id="MobiDB-lite"/>
    </source>
</evidence>
<dbReference type="PROSITE" id="PS50076">
    <property type="entry name" value="DNAJ_2"/>
    <property type="match status" value="1"/>
</dbReference>
<feature type="domain" description="J" evidence="14">
    <location>
        <begin position="8"/>
        <end position="69"/>
    </location>
</feature>
<feature type="compositionally biased region" description="Gly residues" evidence="13">
    <location>
        <begin position="580"/>
        <end position="590"/>
    </location>
</feature>
<protein>
    <recommendedName>
        <fullName evidence="11">enoyl-[acyl-carrier-protein] reductase</fullName>
        <ecNumber evidence="11">1.3.1.104</ecNumber>
    </recommendedName>
</protein>
<feature type="region of interest" description="Disordered" evidence="13">
    <location>
        <begin position="540"/>
        <end position="616"/>
    </location>
</feature>
<evidence type="ECO:0000256" key="2">
    <source>
        <dbReference type="ARBA" id="ARBA00010371"/>
    </source>
</evidence>
<evidence type="ECO:0000256" key="6">
    <source>
        <dbReference type="ARBA" id="ARBA00022946"/>
    </source>
</evidence>
<dbReference type="SUPFAM" id="SSF51735">
    <property type="entry name" value="NAD(P)-binding Rossmann-fold domains"/>
    <property type="match status" value="2"/>
</dbReference>
<dbReference type="EC" id="1.3.1.104" evidence="11"/>
<feature type="compositionally biased region" description="Gly residues" evidence="13">
    <location>
        <begin position="376"/>
        <end position="385"/>
    </location>
</feature>
<name>A0A150GXG4_GONPE</name>
<evidence type="ECO:0000256" key="4">
    <source>
        <dbReference type="ARBA" id="ARBA00022832"/>
    </source>
</evidence>
<dbReference type="GO" id="GO:0141148">
    <property type="term" value="F:enoyl-[acyl-carrier-protein] reductase (NADPH) activity"/>
    <property type="evidence" value="ECO:0007669"/>
    <property type="project" value="UniProtKB-EC"/>
</dbReference>
<evidence type="ECO:0000259" key="14">
    <source>
        <dbReference type="PROSITE" id="PS50076"/>
    </source>
</evidence>
<feature type="compositionally biased region" description="Low complexity" evidence="13">
    <location>
        <begin position="357"/>
        <end position="375"/>
    </location>
</feature>
<dbReference type="InterPro" id="IPR018253">
    <property type="entry name" value="DnaJ_domain_CS"/>
</dbReference>
<keyword evidence="16" id="KW-1185">Reference proteome</keyword>
<dbReference type="PRINTS" id="PR00625">
    <property type="entry name" value="JDOMAIN"/>
</dbReference>
<evidence type="ECO:0000256" key="10">
    <source>
        <dbReference type="ARBA" id="ARBA00023160"/>
    </source>
</evidence>
<reference evidence="16" key="1">
    <citation type="journal article" date="2016" name="Nat. Commun.">
        <title>The Gonium pectorale genome demonstrates co-option of cell cycle regulation during the evolution of multicellularity.</title>
        <authorList>
            <person name="Hanschen E.R."/>
            <person name="Marriage T.N."/>
            <person name="Ferris P.J."/>
            <person name="Hamaji T."/>
            <person name="Toyoda A."/>
            <person name="Fujiyama A."/>
            <person name="Neme R."/>
            <person name="Noguchi H."/>
            <person name="Minakuchi Y."/>
            <person name="Suzuki M."/>
            <person name="Kawai-Toyooka H."/>
            <person name="Smith D.R."/>
            <person name="Sparks H."/>
            <person name="Anderson J."/>
            <person name="Bakaric R."/>
            <person name="Luria V."/>
            <person name="Karger A."/>
            <person name="Kirschner M.W."/>
            <person name="Durand P.M."/>
            <person name="Michod R.E."/>
            <person name="Nozaki H."/>
            <person name="Olson B.J."/>
        </authorList>
    </citation>
    <scope>NUCLEOTIDE SEQUENCE [LARGE SCALE GENOMIC DNA]</scope>
    <source>
        <strain evidence="16">NIES-2863</strain>
    </source>
</reference>
<evidence type="ECO:0000256" key="12">
    <source>
        <dbReference type="ARBA" id="ARBA00048843"/>
    </source>
</evidence>
<dbReference type="GO" id="GO:0006633">
    <property type="term" value="P:fatty acid biosynthetic process"/>
    <property type="evidence" value="ECO:0007669"/>
    <property type="project" value="UniProtKB-KW"/>
</dbReference>
<keyword evidence="6" id="KW-0809">Transit peptide</keyword>
<evidence type="ECO:0000256" key="9">
    <source>
        <dbReference type="ARBA" id="ARBA00023128"/>
    </source>
</evidence>
<dbReference type="Pfam" id="PF00226">
    <property type="entry name" value="DnaJ"/>
    <property type="match status" value="1"/>
</dbReference>
<dbReference type="SMART" id="SM00271">
    <property type="entry name" value="DnaJ"/>
    <property type="match status" value="1"/>
</dbReference>
<dbReference type="Gene3D" id="3.40.50.720">
    <property type="entry name" value="NAD(P)-binding Rossmann-like Domain"/>
    <property type="match status" value="2"/>
</dbReference>
<evidence type="ECO:0000256" key="11">
    <source>
        <dbReference type="ARBA" id="ARBA00038963"/>
    </source>
</evidence>
<dbReference type="InterPro" id="IPR013154">
    <property type="entry name" value="ADH-like_N"/>
</dbReference>
<keyword evidence="7" id="KW-0560">Oxidoreductase</keyword>
<evidence type="ECO:0000313" key="16">
    <source>
        <dbReference type="Proteomes" id="UP000075714"/>
    </source>
</evidence>
<dbReference type="InterPro" id="IPR036291">
    <property type="entry name" value="NAD(P)-bd_dom_sf"/>
</dbReference>
<keyword evidence="4" id="KW-0276">Fatty acid metabolism</keyword>
<evidence type="ECO:0000256" key="7">
    <source>
        <dbReference type="ARBA" id="ARBA00023002"/>
    </source>
</evidence>
<dbReference type="SMART" id="SM00829">
    <property type="entry name" value="PKS_ER"/>
    <property type="match status" value="1"/>
</dbReference>
<proteinExistence type="inferred from homology"/>
<dbReference type="SUPFAM" id="SSF46565">
    <property type="entry name" value="Chaperone J-domain"/>
    <property type="match status" value="1"/>
</dbReference>
<dbReference type="InterPro" id="IPR011032">
    <property type="entry name" value="GroES-like_sf"/>
</dbReference>
<comment type="catalytic activity">
    <reaction evidence="12">
        <text>a 2,3-saturated acyl-[ACP] + NADP(+) = a (2E)-enoyl-[ACP] + NADPH + H(+)</text>
        <dbReference type="Rhea" id="RHEA:22564"/>
        <dbReference type="Rhea" id="RHEA-COMP:9925"/>
        <dbReference type="Rhea" id="RHEA-COMP:9926"/>
        <dbReference type="ChEBI" id="CHEBI:15378"/>
        <dbReference type="ChEBI" id="CHEBI:57783"/>
        <dbReference type="ChEBI" id="CHEBI:58349"/>
        <dbReference type="ChEBI" id="CHEBI:78784"/>
        <dbReference type="ChEBI" id="CHEBI:78785"/>
        <dbReference type="EC" id="1.3.1.104"/>
    </reaction>
</comment>
<dbReference type="Proteomes" id="UP000075714">
    <property type="component" value="Unassembled WGS sequence"/>
</dbReference>
<comment type="similarity">
    <text evidence="2">Belongs to the zinc-containing alcohol dehydrogenase family. Quinone oxidoreductase subfamily.</text>
</comment>
<dbReference type="InterPro" id="IPR051034">
    <property type="entry name" value="Mito_Enoyl-ACP_Reductase"/>
</dbReference>
<evidence type="ECO:0000313" key="15">
    <source>
        <dbReference type="EMBL" id="KXZ54060.1"/>
    </source>
</evidence>
<dbReference type="STRING" id="33097.A0A150GXG4"/>
<comment type="subcellular location">
    <subcellularLocation>
        <location evidence="1">Mitochondrion</location>
    </subcellularLocation>
</comment>
<dbReference type="AlphaFoldDB" id="A0A150GXG4"/>
<dbReference type="InterPro" id="IPR001623">
    <property type="entry name" value="DnaJ_domain"/>
</dbReference>
<dbReference type="EMBL" id="LSYV01000006">
    <property type="protein sequence ID" value="KXZ54060.1"/>
    <property type="molecule type" value="Genomic_DNA"/>
</dbReference>
<dbReference type="CDD" id="cd06257">
    <property type="entry name" value="DnaJ"/>
    <property type="match status" value="1"/>
</dbReference>
<dbReference type="GO" id="GO:0005739">
    <property type="term" value="C:mitochondrion"/>
    <property type="evidence" value="ECO:0007669"/>
    <property type="project" value="UniProtKB-SubCell"/>
</dbReference>
<accession>A0A150GXG4</accession>
<feature type="region of interest" description="Disordered" evidence="13">
    <location>
        <begin position="355"/>
        <end position="392"/>
    </location>
</feature>
<sequence length="616" mass="64602">MAEPGDGSLYAQLGLTRGATDTEVRRAYRNLLTRAHPDKGGDPEVFRRIQAAYDVLSDPSKRKMYDATGRVEKTPDQEFVEAFAGGAFGDPLLKAAAAAAAHEAAAGGGASLADQIIVRQRSGEFQSHTAGFEAWMRSRGDSGGRVFTAEAVAEQFGVARASYDGVPLPRASVLQVTCRSPGAKLSESLSLEAVPLPPELEWGHVLVHIKAAPINAADLYTARLGGVYGEDTAPKLPYVVGHDGVGVVAKVGPGVKSLSEGDMVLPLRPFAGCWATATVWPEKGLLRLPQDGYGLPLEYLAMSRELVCAYQLLEQSGLKPGDAIILNAATSSVGQALLQLARLLRLRAVAMVAPDRAQQQGQQHQSQPAAQQRQGGQEGEAAGGGKGDERSAASSKWERTAAWLRSLGAAEVLPDEGSLRVELDRLRFFARPRLALDAVGGESAGRLADALAEITVRGLNLRAWAASHPAKLATALQALAKLVRAELLRVAYTEYDITEWEEALEHAQERGRGTKILLKMQDPWVGEGAATTAATAAAATADKGKDEVRNGTAAPSHGLAAPPNTPSRRAQDPAAQADGGAFGAVGGLGGKEGKAPTRGRSAGGGDRPVVVSMVDV</sequence>
<dbReference type="Gene3D" id="1.10.287.110">
    <property type="entry name" value="DnaJ domain"/>
    <property type="match status" value="1"/>
</dbReference>
<keyword evidence="10" id="KW-0275">Fatty acid biosynthesis</keyword>